<name>A0AAW1IXD7_POPJA</name>
<evidence type="ECO:0000313" key="2">
    <source>
        <dbReference type="EMBL" id="KAK9694647.1"/>
    </source>
</evidence>
<feature type="compositionally biased region" description="Polar residues" evidence="1">
    <location>
        <begin position="17"/>
        <end position="27"/>
    </location>
</feature>
<proteinExistence type="predicted"/>
<dbReference type="EMBL" id="JASPKY010000506">
    <property type="protein sequence ID" value="KAK9694647.1"/>
    <property type="molecule type" value="Genomic_DNA"/>
</dbReference>
<evidence type="ECO:0000313" key="3">
    <source>
        <dbReference type="Proteomes" id="UP001458880"/>
    </source>
</evidence>
<feature type="compositionally biased region" description="Polar residues" evidence="1">
    <location>
        <begin position="46"/>
        <end position="55"/>
    </location>
</feature>
<gene>
    <name evidence="2" type="ORF">QE152_g33393</name>
</gene>
<sequence length="128" mass="14241">MVSVVRSPVSLCHFNATTSSNHNTYESNEIGLDNRVKPTSEDSPQKLASTSTAYESNEIGLDNRVKPTSEDSPQKLASTSTANRIQIISDSCGRFGLMRSGWTIVLSQPQRTLHRNWHLHQPRTESKS</sequence>
<feature type="compositionally biased region" description="Basic and acidic residues" evidence="1">
    <location>
        <begin position="61"/>
        <end position="73"/>
    </location>
</feature>
<feature type="compositionally biased region" description="Basic and acidic residues" evidence="1">
    <location>
        <begin position="32"/>
        <end position="44"/>
    </location>
</feature>
<comment type="caution">
    <text evidence="2">The sequence shown here is derived from an EMBL/GenBank/DDBJ whole genome shotgun (WGS) entry which is preliminary data.</text>
</comment>
<accession>A0AAW1IXD7</accession>
<dbReference type="Proteomes" id="UP001458880">
    <property type="component" value="Unassembled WGS sequence"/>
</dbReference>
<reference evidence="2 3" key="1">
    <citation type="journal article" date="2024" name="BMC Genomics">
        <title>De novo assembly and annotation of Popillia japonica's genome with initial clues to its potential as an invasive pest.</title>
        <authorList>
            <person name="Cucini C."/>
            <person name="Boschi S."/>
            <person name="Funari R."/>
            <person name="Cardaioli E."/>
            <person name="Iannotti N."/>
            <person name="Marturano G."/>
            <person name="Paoli F."/>
            <person name="Bruttini M."/>
            <person name="Carapelli A."/>
            <person name="Frati F."/>
            <person name="Nardi F."/>
        </authorList>
    </citation>
    <scope>NUCLEOTIDE SEQUENCE [LARGE SCALE GENOMIC DNA]</scope>
    <source>
        <strain evidence="2">DMR45628</strain>
    </source>
</reference>
<feature type="region of interest" description="Disordered" evidence="1">
    <location>
        <begin position="17"/>
        <end position="81"/>
    </location>
</feature>
<evidence type="ECO:0000256" key="1">
    <source>
        <dbReference type="SAM" id="MobiDB-lite"/>
    </source>
</evidence>
<keyword evidence="3" id="KW-1185">Reference proteome</keyword>
<organism evidence="2 3">
    <name type="scientific">Popillia japonica</name>
    <name type="common">Japanese beetle</name>
    <dbReference type="NCBI Taxonomy" id="7064"/>
    <lineage>
        <taxon>Eukaryota</taxon>
        <taxon>Metazoa</taxon>
        <taxon>Ecdysozoa</taxon>
        <taxon>Arthropoda</taxon>
        <taxon>Hexapoda</taxon>
        <taxon>Insecta</taxon>
        <taxon>Pterygota</taxon>
        <taxon>Neoptera</taxon>
        <taxon>Endopterygota</taxon>
        <taxon>Coleoptera</taxon>
        <taxon>Polyphaga</taxon>
        <taxon>Scarabaeiformia</taxon>
        <taxon>Scarabaeidae</taxon>
        <taxon>Rutelinae</taxon>
        <taxon>Popillia</taxon>
    </lineage>
</organism>
<dbReference type="AlphaFoldDB" id="A0AAW1IXD7"/>
<protein>
    <submittedName>
        <fullName evidence="2">Uncharacterized protein</fullName>
    </submittedName>
</protein>